<dbReference type="EMBL" id="UINC01169422">
    <property type="protein sequence ID" value="SVD72949.1"/>
    <property type="molecule type" value="Genomic_DNA"/>
</dbReference>
<feature type="non-terminal residue" evidence="1">
    <location>
        <position position="163"/>
    </location>
</feature>
<protein>
    <submittedName>
        <fullName evidence="1">Uncharacterized protein</fullName>
    </submittedName>
</protein>
<gene>
    <name evidence="1" type="ORF">METZ01_LOCUS425803</name>
</gene>
<accession>A0A382XQ23</accession>
<evidence type="ECO:0000313" key="1">
    <source>
        <dbReference type="EMBL" id="SVD72949.1"/>
    </source>
</evidence>
<sequence>MKKEFYLSTAVYKLDESIKSSGYKPKSKFGAECTSLVVEQELRECEAPGAIRNDRINDVMKKVEKELNSNNSDSEFFINCRDVTSKKTVAGWRLKEKIWNYQLGFLATLVNNVIKEEKSPPKENLNHLGYIGTQGKRGKLFVKLVDRIEKPDDDYIIFKVVDP</sequence>
<reference evidence="1" key="1">
    <citation type="submission" date="2018-05" db="EMBL/GenBank/DDBJ databases">
        <authorList>
            <person name="Lanie J.A."/>
            <person name="Ng W.-L."/>
            <person name="Kazmierczak K.M."/>
            <person name="Andrzejewski T.M."/>
            <person name="Davidsen T.M."/>
            <person name="Wayne K.J."/>
            <person name="Tettelin H."/>
            <person name="Glass J.I."/>
            <person name="Rusch D."/>
            <person name="Podicherti R."/>
            <person name="Tsui H.-C.T."/>
            <person name="Winkler M.E."/>
        </authorList>
    </citation>
    <scope>NUCLEOTIDE SEQUENCE</scope>
</reference>
<organism evidence="1">
    <name type="scientific">marine metagenome</name>
    <dbReference type="NCBI Taxonomy" id="408172"/>
    <lineage>
        <taxon>unclassified sequences</taxon>
        <taxon>metagenomes</taxon>
        <taxon>ecological metagenomes</taxon>
    </lineage>
</organism>
<dbReference type="AlphaFoldDB" id="A0A382XQ23"/>
<name>A0A382XQ23_9ZZZZ</name>
<proteinExistence type="predicted"/>